<feature type="region of interest" description="Disordered" evidence="7">
    <location>
        <begin position="765"/>
        <end position="796"/>
    </location>
</feature>
<dbReference type="GO" id="GO:0042147">
    <property type="term" value="P:retrograde transport, endosome to Golgi"/>
    <property type="evidence" value="ECO:0007669"/>
    <property type="project" value="InterPro"/>
</dbReference>
<evidence type="ECO:0000256" key="4">
    <source>
        <dbReference type="ARBA" id="ARBA00023034"/>
    </source>
</evidence>
<feature type="compositionally biased region" description="Polar residues" evidence="7">
    <location>
        <begin position="1"/>
        <end position="20"/>
    </location>
</feature>
<evidence type="ECO:0000256" key="2">
    <source>
        <dbReference type="ARBA" id="ARBA00022692"/>
    </source>
</evidence>
<feature type="region of interest" description="Disordered" evidence="7">
    <location>
        <begin position="1"/>
        <end position="22"/>
    </location>
</feature>
<dbReference type="AlphaFoldDB" id="A0A1Q9EMK0"/>
<evidence type="ECO:0000313" key="10">
    <source>
        <dbReference type="Proteomes" id="UP000186817"/>
    </source>
</evidence>
<dbReference type="OrthoDB" id="204784at2759"/>
<dbReference type="PANTHER" id="PTHR21493">
    <property type="entry name" value="CGI-141-RELATED/LIPASE CONTAINING PROTEIN"/>
    <property type="match status" value="1"/>
</dbReference>
<dbReference type="EMBL" id="LSRX01000112">
    <property type="protein sequence ID" value="OLQ08655.1"/>
    <property type="molecule type" value="Genomic_DNA"/>
</dbReference>
<proteinExistence type="inferred from homology"/>
<protein>
    <submittedName>
        <fullName evidence="9">Vesicle transport protein GOT1A</fullName>
    </submittedName>
</protein>
<organism evidence="9 10">
    <name type="scientific">Symbiodinium microadriaticum</name>
    <name type="common">Dinoflagellate</name>
    <name type="synonym">Zooxanthella microadriatica</name>
    <dbReference type="NCBI Taxonomy" id="2951"/>
    <lineage>
        <taxon>Eukaryota</taxon>
        <taxon>Sar</taxon>
        <taxon>Alveolata</taxon>
        <taxon>Dinophyceae</taxon>
        <taxon>Suessiales</taxon>
        <taxon>Symbiodiniaceae</taxon>
        <taxon>Symbiodinium</taxon>
    </lineage>
</organism>
<dbReference type="GO" id="GO:0006888">
    <property type="term" value="P:endoplasmic reticulum to Golgi vesicle-mediated transport"/>
    <property type="evidence" value="ECO:0007669"/>
    <property type="project" value="InterPro"/>
</dbReference>
<comment type="similarity">
    <text evidence="6">Belongs to the GOT1 family.</text>
</comment>
<evidence type="ECO:0000256" key="7">
    <source>
        <dbReference type="SAM" id="MobiDB-lite"/>
    </source>
</evidence>
<dbReference type="GO" id="GO:0005829">
    <property type="term" value="C:cytosol"/>
    <property type="evidence" value="ECO:0007669"/>
    <property type="project" value="GOC"/>
</dbReference>
<keyword evidence="3 8" id="KW-1133">Transmembrane helix</keyword>
<evidence type="ECO:0000256" key="8">
    <source>
        <dbReference type="SAM" id="Phobius"/>
    </source>
</evidence>
<dbReference type="GO" id="GO:0000139">
    <property type="term" value="C:Golgi membrane"/>
    <property type="evidence" value="ECO:0007669"/>
    <property type="project" value="UniProtKB-SubCell"/>
</dbReference>
<dbReference type="InterPro" id="IPR007305">
    <property type="entry name" value="Vesicle_transpt_Got1/SFT2"/>
</dbReference>
<sequence length="1095" mass="119792">MRRKLNSTLISTDATPTSGGSVACNMPPELAKELWRQSEIKDEAVRLDRSIGPDLSWDLPKDPSIFASTVADSMDWRVTGFYSFRQTSHVNLQELRALRREVIRMARARQHRNSVVVALNDSREVCGCVAKGRSASYKLNGMLRGLLSHLVLGKITLAVLWVETSSNYADHPSRFRELPPPRLPPPLGVCLHMAEPIDITCDFDAPSPWVEQWFELGLVDWVWIAPAFAAPPHHRLHRRGWRCSWEDHDVGQDAEDSIDPRWSRIVEFVERILCIGGFFFLVCPRDTGVWLSAELQRLLNHEAVKVHRVDWCAYGGSSSRFGSQGPAIVISNSPWLGQIVLPLIVGSVDGLKFLNKLCDGSGWKTGVLHWEVSEQEALEDAEADHWTVRQALVLNLLFFDAQRRRSPTGDVTAQPSVFGERPGGGPRAVEQVPSGEAHAAAATMKPMASAADAVLRVVEDAAAQLGPVQVDAGRTPQEVLSDQASREAAARWRAGSAPRRFTATLARLATAVQSWTAPGSRPEASGLAPLAPVRPRPLREPTDETRPSAMAAWGHLAVCLARNRIWTLVVLFVILMFPRLLALSLALIIRLMMRAVVALASHLVRELMYQTMTAASELEEMLIGWLSYQMGSSAFPQPQQVPSLPPAGSNLRAAEAPPPPPDPSIRHCHVGALGPQPPPEPPTSGGGGPQGDAHRLAELSDGIIGIPPTTAGNLIVEAFVKKYASPLELLAHFFALCAAGLSSSLWRAELCPKMLDDNKKIGIGSEPHRTMSMTDGVAESEWQEASPPRTPPPRKRAERLACGLPAYINTQKGGITQSEAPHIPEITASFRPRPGAGAGGGRPRYAAPGAFLLPPELMTYPASAELVVAVAQDGLNRWLNNISTQVSHEGREHQMGWPQHIPGDLPSLRNFRPSWSDLAGERQTKRELPPMSEETSGILRGVGGEMSGKENVNLTLVANWDLRQCFQGLCGIGVLFVMLGVFLLFDRTLLALGNVAFLVGLALLLGPTKAFKFFFRKEKWKGTTGYFLGIAIIVVGWPFVGFITEMYGIWKLFAAFLPNVLASLKMTVPGAATVLNMWPLSSLCNLIYDQRRLPV</sequence>
<dbReference type="InterPro" id="IPR045176">
    <property type="entry name" value="Got1"/>
</dbReference>
<keyword evidence="10" id="KW-1185">Reference proteome</keyword>
<feature type="transmembrane region" description="Helical" evidence="8">
    <location>
        <begin position="1070"/>
        <end position="1088"/>
    </location>
</feature>
<accession>A0A1Q9EMK0</accession>
<evidence type="ECO:0000256" key="3">
    <source>
        <dbReference type="ARBA" id="ARBA00022989"/>
    </source>
</evidence>
<evidence type="ECO:0000313" key="9">
    <source>
        <dbReference type="EMBL" id="OLQ08655.1"/>
    </source>
</evidence>
<dbReference type="Pfam" id="PF04178">
    <property type="entry name" value="Got1"/>
    <property type="match status" value="1"/>
</dbReference>
<comment type="caution">
    <text evidence="9">The sequence shown here is derived from an EMBL/GenBank/DDBJ whole genome shotgun (WGS) entry which is preliminary data.</text>
</comment>
<evidence type="ECO:0000256" key="6">
    <source>
        <dbReference type="ARBA" id="ARBA00025799"/>
    </source>
</evidence>
<reference evidence="9 10" key="1">
    <citation type="submission" date="2016-02" db="EMBL/GenBank/DDBJ databases">
        <title>Genome analysis of coral dinoflagellate symbionts highlights evolutionary adaptations to a symbiotic lifestyle.</title>
        <authorList>
            <person name="Aranda M."/>
            <person name="Li Y."/>
            <person name="Liew Y.J."/>
            <person name="Baumgarten S."/>
            <person name="Simakov O."/>
            <person name="Wilson M."/>
            <person name="Piel J."/>
            <person name="Ashoor H."/>
            <person name="Bougouffa S."/>
            <person name="Bajic V.B."/>
            <person name="Ryu T."/>
            <person name="Ravasi T."/>
            <person name="Bayer T."/>
            <person name="Micklem G."/>
            <person name="Kim H."/>
            <person name="Bhak J."/>
            <person name="Lajeunesse T.C."/>
            <person name="Voolstra C.R."/>
        </authorList>
    </citation>
    <scope>NUCLEOTIDE SEQUENCE [LARGE SCALE GENOMIC DNA]</scope>
    <source>
        <strain evidence="9 10">CCMP2467</strain>
    </source>
</reference>
<feature type="transmembrane region" description="Helical" evidence="8">
    <location>
        <begin position="1026"/>
        <end position="1050"/>
    </location>
</feature>
<feature type="region of interest" description="Disordered" evidence="7">
    <location>
        <begin position="407"/>
        <end position="428"/>
    </location>
</feature>
<feature type="region of interest" description="Disordered" evidence="7">
    <location>
        <begin position="516"/>
        <end position="544"/>
    </location>
</feature>
<dbReference type="PANTHER" id="PTHR21493:SF9">
    <property type="entry name" value="GOLGI TRANSPORT PROTEIN 1-RELATED"/>
    <property type="match status" value="1"/>
</dbReference>
<keyword evidence="4" id="KW-0333">Golgi apparatus</keyword>
<comment type="subcellular location">
    <subcellularLocation>
        <location evidence="1">Golgi apparatus membrane</location>
        <topology evidence="1">Multi-pass membrane protein</topology>
    </subcellularLocation>
</comment>
<name>A0A1Q9EMK0_SYMMI</name>
<feature type="transmembrane region" description="Helical" evidence="8">
    <location>
        <begin position="991"/>
        <end position="1014"/>
    </location>
</feature>
<feature type="transmembrane region" description="Helical" evidence="8">
    <location>
        <begin position="565"/>
        <end position="589"/>
    </location>
</feature>
<gene>
    <name evidence="9" type="primary">Golt1a</name>
    <name evidence="9" type="ORF">AK812_SmicGene7840</name>
</gene>
<evidence type="ECO:0000256" key="1">
    <source>
        <dbReference type="ARBA" id="ARBA00004653"/>
    </source>
</evidence>
<feature type="transmembrane region" description="Helical" evidence="8">
    <location>
        <begin position="965"/>
        <end position="985"/>
    </location>
</feature>
<keyword evidence="5 8" id="KW-0472">Membrane</keyword>
<dbReference type="PROSITE" id="PS51257">
    <property type="entry name" value="PROKAR_LIPOPROTEIN"/>
    <property type="match status" value="1"/>
</dbReference>
<evidence type="ECO:0000256" key="5">
    <source>
        <dbReference type="ARBA" id="ARBA00023136"/>
    </source>
</evidence>
<keyword evidence="2 8" id="KW-0812">Transmembrane</keyword>
<feature type="region of interest" description="Disordered" evidence="7">
    <location>
        <begin position="637"/>
        <end position="694"/>
    </location>
</feature>
<dbReference type="Proteomes" id="UP000186817">
    <property type="component" value="Unassembled WGS sequence"/>
</dbReference>